<evidence type="ECO:0000256" key="6">
    <source>
        <dbReference type="ARBA" id="ARBA00023014"/>
    </source>
</evidence>
<evidence type="ECO:0000256" key="7">
    <source>
        <dbReference type="SAM" id="Coils"/>
    </source>
</evidence>
<dbReference type="NCBIfam" id="NF002806">
    <property type="entry name" value="PRK02948.1"/>
    <property type="match status" value="1"/>
</dbReference>
<dbReference type="GO" id="GO:0046872">
    <property type="term" value="F:metal ion binding"/>
    <property type="evidence" value="ECO:0007669"/>
    <property type="project" value="UniProtKB-KW"/>
</dbReference>
<dbReference type="InterPro" id="IPR000192">
    <property type="entry name" value="Aminotrans_V_dom"/>
</dbReference>
<evidence type="ECO:0000313" key="10">
    <source>
        <dbReference type="Proteomes" id="UP000595823"/>
    </source>
</evidence>
<dbReference type="EMBL" id="CP054705">
    <property type="protein sequence ID" value="QQK77323.1"/>
    <property type="molecule type" value="Genomic_DNA"/>
</dbReference>
<reference evidence="9 10" key="1">
    <citation type="submission" date="2020-06" db="EMBL/GenBank/DDBJ databases">
        <title>Genomic analysis of Salicibibacter sp. NKC5-3.</title>
        <authorList>
            <person name="Oh Y.J."/>
        </authorList>
    </citation>
    <scope>NUCLEOTIDE SEQUENCE [LARGE SCALE GENOMIC DNA]</scope>
    <source>
        <strain evidence="9 10">NKC5-3</strain>
    </source>
</reference>
<feature type="domain" description="Aminotransferase class V" evidence="8">
    <location>
        <begin position="2"/>
        <end position="364"/>
    </location>
</feature>
<name>A0A7T6Z5F4_9BACI</name>
<comment type="similarity">
    <text evidence="2">Belongs to the class-V pyridoxal-phosphate-dependent aminotransferase family. NifS/IscS subfamily.</text>
</comment>
<dbReference type="PANTHER" id="PTHR11601:SF50">
    <property type="entry name" value="CYSTEINE DESULFURASE ISCS 2-RELATED"/>
    <property type="match status" value="1"/>
</dbReference>
<keyword evidence="6" id="KW-0411">Iron-sulfur</keyword>
<evidence type="ECO:0000256" key="2">
    <source>
        <dbReference type="ARBA" id="ARBA00006490"/>
    </source>
</evidence>
<dbReference type="PANTHER" id="PTHR11601">
    <property type="entry name" value="CYSTEINE DESULFURYLASE FAMILY MEMBER"/>
    <property type="match status" value="1"/>
</dbReference>
<evidence type="ECO:0000256" key="4">
    <source>
        <dbReference type="ARBA" id="ARBA00022898"/>
    </source>
</evidence>
<proteinExistence type="inferred from homology"/>
<evidence type="ECO:0000259" key="8">
    <source>
        <dbReference type="Pfam" id="PF00266"/>
    </source>
</evidence>
<dbReference type="FunFam" id="3.40.640.10:FF:000084">
    <property type="entry name" value="IscS-like cysteine desulfurase"/>
    <property type="match status" value="1"/>
</dbReference>
<accession>A0A7T6Z5F4</accession>
<sequence>MIYLDNSATSLPYDEVLDTYQKTAIRHFGNPSSLHDYGSVAEQLLRKARQSIANILDINTGELTFTSGGTEGNNLAIKGAAYARRGRGNHIITSAVEHPSVLETCRYLETHGFEVTYLPVDREGRVSLENVKEAIRESTILVSIMHVNHETGAIQPVEKIGEWLKSQEKIRFHVDHVQGATKVPLELKNSGIDLCTFSAHKIHGLKGTGLVYIRNGVRVEPLFHGGGQEQNVRSGTENLPGIVAFAKALRLSFERYQDAKDSLEKNKELLIQACRDREGMVVNTPDEISAPHIVNVSVLGARPEIVIQALTKKNIHVSSKSACASRLQTASEVLAAQFGHEERAETGLRFSFSHETKEADIRQLLSALDEIVPEIRRVNEVNV</sequence>
<keyword evidence="4" id="KW-0663">Pyridoxal phosphate</keyword>
<dbReference type="RefSeq" id="WP_200124517.1">
    <property type="nucleotide sequence ID" value="NZ_CP054705.1"/>
</dbReference>
<gene>
    <name evidence="9" type="ORF">HUG15_18235</name>
</gene>
<dbReference type="InterPro" id="IPR015422">
    <property type="entry name" value="PyrdxlP-dep_Trfase_small"/>
</dbReference>
<dbReference type="Gene3D" id="3.40.640.10">
    <property type="entry name" value="Type I PLP-dependent aspartate aminotransferase-like (Major domain)"/>
    <property type="match status" value="1"/>
</dbReference>
<dbReference type="GO" id="GO:0031071">
    <property type="term" value="F:cysteine desulfurase activity"/>
    <property type="evidence" value="ECO:0007669"/>
    <property type="project" value="UniProtKB-ARBA"/>
</dbReference>
<keyword evidence="5" id="KW-0408">Iron</keyword>
<dbReference type="GO" id="GO:0051536">
    <property type="term" value="F:iron-sulfur cluster binding"/>
    <property type="evidence" value="ECO:0007669"/>
    <property type="project" value="UniProtKB-KW"/>
</dbReference>
<dbReference type="KEGG" id="scia:HUG15_18235"/>
<dbReference type="PIRSF" id="PIRSF005572">
    <property type="entry name" value="NifS"/>
    <property type="match status" value="1"/>
</dbReference>
<protein>
    <submittedName>
        <fullName evidence="9">Cysteine desulfurase</fullName>
    </submittedName>
</protein>
<dbReference type="InterPro" id="IPR016454">
    <property type="entry name" value="Cysteine_dSase"/>
</dbReference>
<evidence type="ECO:0000256" key="3">
    <source>
        <dbReference type="ARBA" id="ARBA00022723"/>
    </source>
</evidence>
<dbReference type="InterPro" id="IPR015421">
    <property type="entry name" value="PyrdxlP-dep_Trfase_major"/>
</dbReference>
<comment type="cofactor">
    <cofactor evidence="1">
        <name>pyridoxal 5'-phosphate</name>
        <dbReference type="ChEBI" id="CHEBI:597326"/>
    </cofactor>
</comment>
<dbReference type="SUPFAM" id="SSF53383">
    <property type="entry name" value="PLP-dependent transferases"/>
    <property type="match status" value="1"/>
</dbReference>
<dbReference type="Proteomes" id="UP000595823">
    <property type="component" value="Chromosome"/>
</dbReference>
<keyword evidence="10" id="KW-1185">Reference proteome</keyword>
<dbReference type="InterPro" id="IPR015424">
    <property type="entry name" value="PyrdxlP-dep_Trfase"/>
</dbReference>
<dbReference type="Gene3D" id="3.90.1150.10">
    <property type="entry name" value="Aspartate Aminotransferase, domain 1"/>
    <property type="match status" value="1"/>
</dbReference>
<evidence type="ECO:0000256" key="5">
    <source>
        <dbReference type="ARBA" id="ARBA00023004"/>
    </source>
</evidence>
<evidence type="ECO:0000256" key="1">
    <source>
        <dbReference type="ARBA" id="ARBA00001933"/>
    </source>
</evidence>
<organism evidence="9 10">
    <name type="scientific">Salicibibacter cibarius</name>
    <dbReference type="NCBI Taxonomy" id="2743000"/>
    <lineage>
        <taxon>Bacteria</taxon>
        <taxon>Bacillati</taxon>
        <taxon>Bacillota</taxon>
        <taxon>Bacilli</taxon>
        <taxon>Bacillales</taxon>
        <taxon>Bacillaceae</taxon>
        <taxon>Salicibibacter</taxon>
    </lineage>
</organism>
<feature type="coiled-coil region" evidence="7">
    <location>
        <begin position="246"/>
        <end position="273"/>
    </location>
</feature>
<dbReference type="Pfam" id="PF00266">
    <property type="entry name" value="Aminotran_5"/>
    <property type="match status" value="1"/>
</dbReference>
<evidence type="ECO:0000313" key="9">
    <source>
        <dbReference type="EMBL" id="QQK77323.1"/>
    </source>
</evidence>
<dbReference type="AlphaFoldDB" id="A0A7T6Z5F4"/>
<keyword evidence="3" id="KW-0479">Metal-binding</keyword>
<keyword evidence="7" id="KW-0175">Coiled coil</keyword>